<feature type="transmembrane region" description="Helical" evidence="2">
    <location>
        <begin position="176"/>
        <end position="199"/>
    </location>
</feature>
<dbReference type="OrthoDB" id="3294381at2"/>
<name>A0A1H1Q1P1_9ACTN</name>
<keyword evidence="2" id="KW-1133">Transmembrane helix</keyword>
<evidence type="ECO:0000256" key="2">
    <source>
        <dbReference type="SAM" id="Phobius"/>
    </source>
</evidence>
<feature type="transmembrane region" description="Helical" evidence="2">
    <location>
        <begin position="141"/>
        <end position="161"/>
    </location>
</feature>
<gene>
    <name evidence="3" type="ORF">SAMN04489716_0169</name>
</gene>
<feature type="coiled-coil region" evidence="1">
    <location>
        <begin position="50"/>
        <end position="77"/>
    </location>
</feature>
<organism evidence="3 4">
    <name type="scientific">Actinoplanes derwentensis</name>
    <dbReference type="NCBI Taxonomy" id="113562"/>
    <lineage>
        <taxon>Bacteria</taxon>
        <taxon>Bacillati</taxon>
        <taxon>Actinomycetota</taxon>
        <taxon>Actinomycetes</taxon>
        <taxon>Micromonosporales</taxon>
        <taxon>Micromonosporaceae</taxon>
        <taxon>Actinoplanes</taxon>
    </lineage>
</organism>
<reference evidence="3 4" key="1">
    <citation type="submission" date="2016-10" db="EMBL/GenBank/DDBJ databases">
        <authorList>
            <person name="de Groot N.N."/>
        </authorList>
    </citation>
    <scope>NUCLEOTIDE SEQUENCE [LARGE SCALE GENOMIC DNA]</scope>
    <source>
        <strain evidence="3 4">DSM 43941</strain>
    </source>
</reference>
<sequence length="235" mass="25099">MSELEPADLDRADYRVVLHRLTTLDDKAAGLRAEAESWYTERVAAADTAVADATAELAEADRAVRDAQRDLEQVDARAAGLWSDFVHRVGPAAERYGRTLPAASIPRQRTEERAARDYLDEVENRVKYTPPARPITFGTKVLFGVLGLIGGVLGVVGNLLVRRTGEAAGGDWHQAAPVVALLVLLFFPILAAITAKLIGDRRGTGLDTASTVTVLVTGLVTAGLLFTAVQVAQSA</sequence>
<dbReference type="AlphaFoldDB" id="A0A1H1Q1P1"/>
<evidence type="ECO:0000313" key="4">
    <source>
        <dbReference type="Proteomes" id="UP000198688"/>
    </source>
</evidence>
<dbReference type="STRING" id="113562.SAMN04489716_0169"/>
<evidence type="ECO:0000313" key="3">
    <source>
        <dbReference type="EMBL" id="SDS16879.1"/>
    </source>
</evidence>
<dbReference type="EMBL" id="LT629758">
    <property type="protein sequence ID" value="SDS16879.1"/>
    <property type="molecule type" value="Genomic_DNA"/>
</dbReference>
<keyword evidence="4" id="KW-1185">Reference proteome</keyword>
<evidence type="ECO:0000256" key="1">
    <source>
        <dbReference type="SAM" id="Coils"/>
    </source>
</evidence>
<dbReference type="RefSeq" id="WP_092540686.1">
    <property type="nucleotide sequence ID" value="NZ_BOMJ01000004.1"/>
</dbReference>
<keyword evidence="2" id="KW-0812">Transmembrane</keyword>
<accession>A0A1H1Q1P1</accession>
<keyword evidence="1" id="KW-0175">Coiled coil</keyword>
<proteinExistence type="predicted"/>
<feature type="transmembrane region" description="Helical" evidence="2">
    <location>
        <begin position="211"/>
        <end position="232"/>
    </location>
</feature>
<dbReference type="Proteomes" id="UP000198688">
    <property type="component" value="Chromosome I"/>
</dbReference>
<protein>
    <submittedName>
        <fullName evidence="3">Uncharacterized protein</fullName>
    </submittedName>
</protein>
<keyword evidence="2" id="KW-0472">Membrane</keyword>